<protein>
    <submittedName>
        <fullName evidence="3">Penicillin-binding transpeptidase domain-containing protein</fullName>
    </submittedName>
</protein>
<evidence type="ECO:0000259" key="2">
    <source>
        <dbReference type="Pfam" id="PF00905"/>
    </source>
</evidence>
<gene>
    <name evidence="3" type="ORF">ACFOPH_04190</name>
</gene>
<dbReference type="PANTHER" id="PTHR30627">
    <property type="entry name" value="PEPTIDOGLYCAN D,D-TRANSPEPTIDASE"/>
    <property type="match status" value="1"/>
</dbReference>
<proteinExistence type="predicted"/>
<keyword evidence="1" id="KW-0472">Membrane</keyword>
<keyword evidence="4" id="KW-1185">Reference proteome</keyword>
<reference evidence="4" key="1">
    <citation type="journal article" date="2019" name="Int. J. Syst. Evol. Microbiol.">
        <title>The Global Catalogue of Microorganisms (GCM) 10K type strain sequencing project: providing services to taxonomists for standard genome sequencing and annotation.</title>
        <authorList>
            <consortium name="The Broad Institute Genomics Platform"/>
            <consortium name="The Broad Institute Genome Sequencing Center for Infectious Disease"/>
            <person name="Wu L."/>
            <person name="Ma J."/>
        </authorList>
    </citation>
    <scope>NUCLEOTIDE SEQUENCE [LARGE SCALE GENOMIC DNA]</scope>
    <source>
        <strain evidence="4">CCM 7480</strain>
    </source>
</reference>
<feature type="transmembrane region" description="Helical" evidence="1">
    <location>
        <begin position="48"/>
        <end position="68"/>
    </location>
</feature>
<keyword evidence="1" id="KW-0812">Transmembrane</keyword>
<feature type="domain" description="Penicillin-binding protein transpeptidase" evidence="2">
    <location>
        <begin position="796"/>
        <end position="1054"/>
    </location>
</feature>
<dbReference type="Pfam" id="PF00905">
    <property type="entry name" value="Transpeptidase"/>
    <property type="match status" value="1"/>
</dbReference>
<dbReference type="EMBL" id="JBHRVV010000001">
    <property type="protein sequence ID" value="MFC3457443.1"/>
    <property type="molecule type" value="Genomic_DNA"/>
</dbReference>
<organism evidence="3 4">
    <name type="scientific">Massilia haematophila</name>
    <dbReference type="NCBI Taxonomy" id="457923"/>
    <lineage>
        <taxon>Bacteria</taxon>
        <taxon>Pseudomonadati</taxon>
        <taxon>Pseudomonadota</taxon>
        <taxon>Betaproteobacteria</taxon>
        <taxon>Burkholderiales</taxon>
        <taxon>Oxalobacteraceae</taxon>
        <taxon>Telluria group</taxon>
        <taxon>Massilia</taxon>
    </lineage>
</organism>
<dbReference type="Gene3D" id="3.40.710.10">
    <property type="entry name" value="DD-peptidase/beta-lactamase superfamily"/>
    <property type="match status" value="1"/>
</dbReference>
<comment type="caution">
    <text evidence="3">The sequence shown here is derived from an EMBL/GenBank/DDBJ whole genome shotgun (WGS) entry which is preliminary data.</text>
</comment>
<dbReference type="RefSeq" id="WP_379733727.1">
    <property type="nucleotide sequence ID" value="NZ_JBHRVV010000001.1"/>
</dbReference>
<name>A0ABV7PHF8_9BURK</name>
<dbReference type="InterPro" id="IPR012338">
    <property type="entry name" value="Beta-lactam/transpept-like"/>
</dbReference>
<evidence type="ECO:0000256" key="1">
    <source>
        <dbReference type="SAM" id="Phobius"/>
    </source>
</evidence>
<dbReference type="PANTHER" id="PTHR30627:SF24">
    <property type="entry name" value="PENICILLIN-BINDING PROTEIN 4B"/>
    <property type="match status" value="1"/>
</dbReference>
<keyword evidence="1" id="KW-1133">Transmembrane helix</keyword>
<evidence type="ECO:0000313" key="4">
    <source>
        <dbReference type="Proteomes" id="UP001595665"/>
    </source>
</evidence>
<sequence>MIATVIDGLAASGRARRRARNLRAGAARTSVSVPAPSRAAVRAPTPGAAPWLGLGALALILGGAILIVHHARTLGAQALPEGTATGLVRDLPAFQSALPGVSFRVPDQPGVSLGSHGGGALLVLANMRPERAVAIDLCEQMLDRGSGRLSPVRIGYRFEDVARWARRNETASSPVTLRNVVLAGQPMPQLDIGGHARAGAPLAVSWSGAPAARWIGDASKGSIGKGECGEGLLGRQGWLVWGERGALRVTRRTKAACAAGELVLQRYLPAPAGTQTALVAAFPVHGEVRSATLAPGEYRVPYEAAPRLEDGALFDSLREHGLVRLSPSGLVEVAPRDLARWRAADPAQRAGDLRSWGGVVLDAAGLKLLERLHHRADGAYVQEQIRVYNSERRLLAWRLRPNGLGVAVQAGVVTSAGAVAAAASAAMPLAAARLFDRLPQGWEPWTRVADWPAHAGTARLALVLPSTMKPARGGERIALMLAGRVGAIEGARLVQARPACGGRACMRPDDVRELELALEPGARRVLLEAAPLDMAAVGTAGDAAYRHLVLRQGGLRWQALPDVGRPGPGAPTPVMLADRDGAALWRGGRPSDSAAAAGLDTLLGLRADHANSVAGMLGRLPAPGGRPHHAQLTLDLALQTAAQGALDCVGLRRGTWDGARCHGGAAPPPGRQAGLVLLDTGSGDILAAASASSGGAPTAAAWNELRDFDRVDPARSPLRQAALQHDGGAERSPGSTFKIVSALGLELAAKQDPRLDALLDGMPLSGINAMAAAGGHAFRTDAASYPLGAGARITNFRDQHLDRRAQDGRLGLSQALTYSLNTWFAWTAELADRSLLGKPQGGAPSLRALDPGALDGVRPVADMARRLGFERPLRLDGGLLPADYRWRDWDALQASIAGSDPIGSRHELRQMAIGLRMQATPLHMALAAGAVGEGRAIAPRLLLALDGRAAAAGAGEPLGVRLDRIRAGLRGVVAHGTAAGAFRAPEFDGLRAGLYGKTGTAPVGDDGLATVWFTGWLEPGSIPGQDRRLAFAVFVSRSTETGGAHAAPVAAALLRSMLVQKQEQTGK</sequence>
<evidence type="ECO:0000313" key="3">
    <source>
        <dbReference type="EMBL" id="MFC3457443.1"/>
    </source>
</evidence>
<dbReference type="InterPro" id="IPR050515">
    <property type="entry name" value="Beta-lactam/transpept"/>
</dbReference>
<dbReference type="InterPro" id="IPR001460">
    <property type="entry name" value="PCN-bd_Tpept"/>
</dbReference>
<dbReference type="Proteomes" id="UP001595665">
    <property type="component" value="Unassembled WGS sequence"/>
</dbReference>
<dbReference type="SUPFAM" id="SSF56601">
    <property type="entry name" value="beta-lactamase/transpeptidase-like"/>
    <property type="match status" value="1"/>
</dbReference>
<accession>A0ABV7PHF8</accession>